<accession>A0ABS5XJU5</accession>
<feature type="domain" description="TniQ" evidence="1">
    <location>
        <begin position="4"/>
        <end position="120"/>
    </location>
</feature>
<evidence type="ECO:0000313" key="2">
    <source>
        <dbReference type="EMBL" id="MBT8767330.1"/>
    </source>
</evidence>
<name>A0ABS5XJU5_9GAMM</name>
<evidence type="ECO:0000313" key="3">
    <source>
        <dbReference type="Proteomes" id="UP001519667"/>
    </source>
</evidence>
<gene>
    <name evidence="2" type="ORF">J7302_14535</name>
</gene>
<organism evidence="2 3">
    <name type="scientific">Metapseudomonas boanensis</name>
    <dbReference type="NCBI Taxonomy" id="2822138"/>
    <lineage>
        <taxon>Bacteria</taxon>
        <taxon>Pseudomonadati</taxon>
        <taxon>Pseudomonadota</taxon>
        <taxon>Gammaproteobacteria</taxon>
        <taxon>Pseudomonadales</taxon>
        <taxon>Pseudomonadaceae</taxon>
        <taxon>Metapseudomonas</taxon>
    </lineage>
</organism>
<dbReference type="Proteomes" id="UP001519667">
    <property type="component" value="Unassembled WGS sequence"/>
</dbReference>
<protein>
    <submittedName>
        <fullName evidence="2">TniQ family protein</fullName>
    </submittedName>
</protein>
<comment type="caution">
    <text evidence="2">The sequence shown here is derived from an EMBL/GenBank/DDBJ whole genome shotgun (WGS) entry which is preliminary data.</text>
</comment>
<dbReference type="EMBL" id="JAGTIS010000007">
    <property type="protein sequence ID" value="MBT8767330.1"/>
    <property type="molecule type" value="Genomic_DNA"/>
</dbReference>
<dbReference type="Pfam" id="PF06527">
    <property type="entry name" value="TniQ"/>
    <property type="match status" value="1"/>
</dbReference>
<dbReference type="InterPro" id="IPR009492">
    <property type="entry name" value="TniQ"/>
</dbReference>
<sequence length="626" mass="69447">MMQIHLNPFAGEALHSYLLRLAQGYGLQNSKQLLKAVSLKPRLAYDAQQLGLFAEEFRLSVDVLVAMNPTPESSTPILNLKHQRSAGSPICPCCVREAPYIRALWDHELITACPLHGVLLMDVCPGCSEPITRERESITHCQHCNRSFSETVAESAESYDLALSALIAGAAHPARALLPMALQSGSPPPDIAAFLAYLATHIQPANSIPVRAGKEPRPKTIQESRGVLRRAWSALTPWPTGVEAFIEARIREGEGRSVHQRVGRWLAIFQRQFDPKVYGFFAEVVERVLHERFDGSFALRHRGMLLRSENADALQWFSAAEAARLLGIAPDILTNLVVKQKVPGRVHQEGSNRFVAIHRETIDQIKEHRGGYLSATDARRRLNISKTCFERFTQAGGLRRYKRDERPLLVAGEFRVEDVDKVINQLVGRVRKKPRPSRLIGLEDISAKHGISNAKIISVLQDILHGTICPVAHVTELSGLAGLQFDKADIETCIRDSDPDASFSVDDLAKVSGWKAGVIKKWIQGGFLRAVEERHGKAKRDVVQLSALIKFLLTYTPTAELSSQLNTKTQYLIQSWRPAQIEILTPPQDTSGGQRGLLVRNADLARAAQLRKPTIRELAEQLGACA</sequence>
<keyword evidence="3" id="KW-1185">Reference proteome</keyword>
<evidence type="ECO:0000259" key="1">
    <source>
        <dbReference type="Pfam" id="PF06527"/>
    </source>
</evidence>
<proteinExistence type="predicted"/>
<dbReference type="RefSeq" id="WP_215375807.1">
    <property type="nucleotide sequence ID" value="NZ_JAGTIS010000007.1"/>
</dbReference>
<reference evidence="2 3" key="1">
    <citation type="submission" date="2021-04" db="EMBL/GenBank/DDBJ databases">
        <title>Pseudomonas boanensis sp. nov., a bacterium isolated from river water used for household purposes in Boane District, Mozambique.</title>
        <authorList>
            <person name="Nicklasson M."/>
            <person name="Martin-Rodriguez A.J."/>
            <person name="Thorell K."/>
            <person name="Neves L."/>
            <person name="Mussagy A."/>
            <person name="Rydberg H.A."/>
            <person name="Hernroth B."/>
            <person name="Svensson-Stadler L."/>
            <person name="Sjoling A."/>
        </authorList>
    </citation>
    <scope>NUCLEOTIDE SEQUENCE [LARGE SCALE GENOMIC DNA]</scope>
    <source>
        <strain evidence="2 3">DB1</strain>
    </source>
</reference>